<dbReference type="Proteomes" id="UP000582837">
    <property type="component" value="Unassembled WGS sequence"/>
</dbReference>
<dbReference type="RefSeq" id="WP_170032567.1">
    <property type="nucleotide sequence ID" value="NZ_JABDTL010000001.1"/>
</dbReference>
<dbReference type="Gene3D" id="2.60.40.10">
    <property type="entry name" value="Immunoglobulins"/>
    <property type="match status" value="1"/>
</dbReference>
<feature type="domain" description="IPT/TIG" evidence="2">
    <location>
        <begin position="227"/>
        <end position="296"/>
    </location>
</feature>
<dbReference type="Pfam" id="PF01833">
    <property type="entry name" value="TIG"/>
    <property type="match status" value="1"/>
</dbReference>
<organism evidence="3 4">
    <name type="scientific">Longimicrobium terrae</name>
    <dbReference type="NCBI Taxonomy" id="1639882"/>
    <lineage>
        <taxon>Bacteria</taxon>
        <taxon>Pseudomonadati</taxon>
        <taxon>Gemmatimonadota</taxon>
        <taxon>Longimicrobiia</taxon>
        <taxon>Longimicrobiales</taxon>
        <taxon>Longimicrobiaceae</taxon>
        <taxon>Longimicrobium</taxon>
    </lineage>
</organism>
<accession>A0A841H1E4</accession>
<dbReference type="InterPro" id="IPR014756">
    <property type="entry name" value="Ig_E-set"/>
</dbReference>
<dbReference type="SUPFAM" id="SSF81296">
    <property type="entry name" value="E set domains"/>
    <property type="match status" value="1"/>
</dbReference>
<gene>
    <name evidence="3" type="ORF">HNQ61_003427</name>
</gene>
<evidence type="ECO:0000259" key="2">
    <source>
        <dbReference type="Pfam" id="PF01833"/>
    </source>
</evidence>
<dbReference type="InterPro" id="IPR002909">
    <property type="entry name" value="IPT_dom"/>
</dbReference>
<keyword evidence="4" id="KW-1185">Reference proteome</keyword>
<dbReference type="AlphaFoldDB" id="A0A841H1E4"/>
<name>A0A841H1E4_9BACT</name>
<proteinExistence type="predicted"/>
<protein>
    <recommendedName>
        <fullName evidence="2">IPT/TIG domain-containing protein</fullName>
    </recommendedName>
</protein>
<feature type="signal peptide" evidence="1">
    <location>
        <begin position="1"/>
        <end position="29"/>
    </location>
</feature>
<keyword evidence="1" id="KW-0732">Signal</keyword>
<evidence type="ECO:0000313" key="4">
    <source>
        <dbReference type="Proteomes" id="UP000582837"/>
    </source>
</evidence>
<dbReference type="EMBL" id="JACHIA010000010">
    <property type="protein sequence ID" value="MBB6071788.1"/>
    <property type="molecule type" value="Genomic_DNA"/>
</dbReference>
<sequence length="887" mass="92869">MDKFPPPAASRIARMGTALLLLLAAAACADSTGSGRARADVRGARGDLAVFTCRAQIADRRVECFADDQGGARLSLSPGTGPAAVAHTIGGEGQYARLAFANITATDAALELDATVQNLSDQPMSTGDGATPGDAGLQVFLHTLPVASPSGSVTPGNADGTGDFTGPGQPYFQYAGAALGPDGILAPGEVSAARRWVFTLSGGVTSFTFQAYVRTETPEADIRTVAPQVSEVSASTLVPGDTITLTGENFSSAPAGNTVRIGGAAAPVTGASATQLSVIVPCISSGTVGIDVQAGGLRGVAVARPLRVTQRALEVGESVVISDYARVGCNELTPTGRQTRYTVAVFSNSTVPGSNSPAAFSSDPAVPPADALPAAVAAPGFTLDGYLAEAAVRRAEQAHGELLEKNRAAYEQLYPRFRADPRMRPRRDAIAPAPPAPSRTFRVSNVVGSVCNSYYVVSATRVYYDGKLAIYEDDATPAAFKAANNPEMAVNYRKIGDQFNNDMEPVLRENFGDVLRRDAVTDNNGVLIALFSPRVNAYATLAGFVVACDQFPNDDTRDPPVGGPYTGTGRNGASNFGEFFYAYQPVVPGPGYAGNTAESWYSTIRSTFIHEAKHVASNAARIANGAAGSQASWLEEGTARHAEELWMRNVVDRVAWKGDTGFGSAANPVNIYCDLRRAGSPECAANRRRPARLMLRHFTSLYTQMYATNARLLSPFGATEADISSVWYGISWSLVRYAIDRYGTSDAAFLTAVNQSTATGPAALTAVAGAPLDEILGGWALALAADNEPDLANPPAAIQFPTWNLRSIFAGMSTDPNASGFPLAYPLVPEPRSFGAFTTPAITTLRGGGVLWYGLSGEQTQPQLLTLEGIGGAPLPAAVRMAIVRVQ</sequence>
<comment type="caution">
    <text evidence="3">The sequence shown here is derived from an EMBL/GenBank/DDBJ whole genome shotgun (WGS) entry which is preliminary data.</text>
</comment>
<dbReference type="PROSITE" id="PS51257">
    <property type="entry name" value="PROKAR_LIPOPROTEIN"/>
    <property type="match status" value="1"/>
</dbReference>
<evidence type="ECO:0000313" key="3">
    <source>
        <dbReference type="EMBL" id="MBB6071788.1"/>
    </source>
</evidence>
<feature type="chain" id="PRO_5032391040" description="IPT/TIG domain-containing protein" evidence="1">
    <location>
        <begin position="30"/>
        <end position="887"/>
    </location>
</feature>
<reference evidence="3 4" key="1">
    <citation type="submission" date="2020-08" db="EMBL/GenBank/DDBJ databases">
        <title>Genomic Encyclopedia of Type Strains, Phase IV (KMG-IV): sequencing the most valuable type-strain genomes for metagenomic binning, comparative biology and taxonomic classification.</title>
        <authorList>
            <person name="Goeker M."/>
        </authorList>
    </citation>
    <scope>NUCLEOTIDE SEQUENCE [LARGE SCALE GENOMIC DNA]</scope>
    <source>
        <strain evidence="3 4">DSM 29007</strain>
    </source>
</reference>
<dbReference type="InterPro" id="IPR013783">
    <property type="entry name" value="Ig-like_fold"/>
</dbReference>
<evidence type="ECO:0000256" key="1">
    <source>
        <dbReference type="SAM" id="SignalP"/>
    </source>
</evidence>